<accession>A0A0P7AR46</accession>
<proteinExistence type="predicted"/>
<reference evidence="6 7" key="1">
    <citation type="submission" date="2015-09" db="EMBL/GenBank/DDBJ databases">
        <title>Genome sequence of the marine flavobacterium Croceitalea dokdonensis DOKDO 023 that contains proton- and sodium-pumping rhodopsins.</title>
        <authorList>
            <person name="Kwon S.-K."/>
            <person name="Lee H.K."/>
            <person name="Kwak M.-J."/>
            <person name="Kim J.F."/>
        </authorList>
    </citation>
    <scope>NUCLEOTIDE SEQUENCE [LARGE SCALE GENOMIC DNA]</scope>
    <source>
        <strain evidence="6 7">DOKDO 023</strain>
    </source>
</reference>
<dbReference type="SUPFAM" id="SSF55068">
    <property type="entry name" value="Peptide methionine sulfoxide reductase"/>
    <property type="match status" value="1"/>
</dbReference>
<evidence type="ECO:0000259" key="5">
    <source>
        <dbReference type="Pfam" id="PF01625"/>
    </source>
</evidence>
<dbReference type="Gene3D" id="3.30.1060.10">
    <property type="entry name" value="Peptide methionine sulphoxide reductase MsrA"/>
    <property type="match status" value="1"/>
</dbReference>
<dbReference type="PANTHER" id="PTHR43774:SF1">
    <property type="entry name" value="PEPTIDE METHIONINE SULFOXIDE REDUCTASE MSRA 2"/>
    <property type="match status" value="1"/>
</dbReference>
<keyword evidence="7" id="KW-1185">Reference proteome</keyword>
<evidence type="ECO:0000256" key="4">
    <source>
        <dbReference type="ARBA" id="ARBA00048782"/>
    </source>
</evidence>
<sequence>MAKVGLGGGCHWCTEAVFQSLRGVADVAQGFIAPNAQLNAFSEAVVVCFDEQTITLEHLIFIHLHTHKSTKNHSMRAKYRSAIYVFDASTQERATQALIKAQSDFKEKLITKVVPFGRFKYSDERFHNYYRANPNKPFCESYISPKLAMLKRKFSRYYQDVS</sequence>
<evidence type="ECO:0000256" key="1">
    <source>
        <dbReference type="ARBA" id="ARBA00012502"/>
    </source>
</evidence>
<organism evidence="6 7">
    <name type="scientific">Croceitalea dokdonensis DOKDO 023</name>
    <dbReference type="NCBI Taxonomy" id="1300341"/>
    <lineage>
        <taxon>Bacteria</taxon>
        <taxon>Pseudomonadati</taxon>
        <taxon>Bacteroidota</taxon>
        <taxon>Flavobacteriia</taxon>
        <taxon>Flavobacteriales</taxon>
        <taxon>Flavobacteriaceae</taxon>
        <taxon>Croceitalea</taxon>
    </lineage>
</organism>
<evidence type="ECO:0000313" key="7">
    <source>
        <dbReference type="Proteomes" id="UP000050280"/>
    </source>
</evidence>
<evidence type="ECO:0000256" key="3">
    <source>
        <dbReference type="ARBA" id="ARBA00047806"/>
    </source>
</evidence>
<dbReference type="GO" id="GO:0008113">
    <property type="term" value="F:peptide-methionine (S)-S-oxide reductase activity"/>
    <property type="evidence" value="ECO:0007669"/>
    <property type="project" value="UniProtKB-EC"/>
</dbReference>
<dbReference type="STRING" id="1300341.I595_3661"/>
<dbReference type="OrthoDB" id="4174719at2"/>
<dbReference type="Pfam" id="PF01625">
    <property type="entry name" value="PMSR"/>
    <property type="match status" value="1"/>
</dbReference>
<dbReference type="RefSeq" id="WP_054560597.1">
    <property type="nucleotide sequence ID" value="NZ_LDJX01000012.1"/>
</dbReference>
<comment type="caution">
    <text evidence="6">The sequence shown here is derived from an EMBL/GenBank/DDBJ whole genome shotgun (WGS) entry which is preliminary data.</text>
</comment>
<name>A0A0P7AR46_9FLAO</name>
<evidence type="ECO:0000256" key="2">
    <source>
        <dbReference type="ARBA" id="ARBA00023002"/>
    </source>
</evidence>
<dbReference type="EC" id="1.8.4.11" evidence="1"/>
<dbReference type="PATRIC" id="fig|1300341.3.peg.909"/>
<dbReference type="EMBL" id="LDJX01000012">
    <property type="protein sequence ID" value="KPM30251.1"/>
    <property type="molecule type" value="Genomic_DNA"/>
</dbReference>
<dbReference type="AlphaFoldDB" id="A0A0P7AR46"/>
<dbReference type="Proteomes" id="UP000050280">
    <property type="component" value="Unassembled WGS sequence"/>
</dbReference>
<dbReference type="PANTHER" id="PTHR43774">
    <property type="entry name" value="PEPTIDE METHIONINE SULFOXIDE REDUCTASE"/>
    <property type="match status" value="1"/>
</dbReference>
<comment type="catalytic activity">
    <reaction evidence="4">
        <text>[thioredoxin]-disulfide + L-methionine + H2O = L-methionine (S)-S-oxide + [thioredoxin]-dithiol</text>
        <dbReference type="Rhea" id="RHEA:19993"/>
        <dbReference type="Rhea" id="RHEA-COMP:10698"/>
        <dbReference type="Rhea" id="RHEA-COMP:10700"/>
        <dbReference type="ChEBI" id="CHEBI:15377"/>
        <dbReference type="ChEBI" id="CHEBI:29950"/>
        <dbReference type="ChEBI" id="CHEBI:50058"/>
        <dbReference type="ChEBI" id="CHEBI:57844"/>
        <dbReference type="ChEBI" id="CHEBI:58772"/>
        <dbReference type="EC" id="1.8.4.11"/>
    </reaction>
</comment>
<dbReference type="InterPro" id="IPR002569">
    <property type="entry name" value="Met_Sox_Rdtase_MsrA_dom"/>
</dbReference>
<keyword evidence="2" id="KW-0560">Oxidoreductase</keyword>
<comment type="catalytic activity">
    <reaction evidence="3">
        <text>L-methionyl-[protein] + [thioredoxin]-disulfide + H2O = L-methionyl-(S)-S-oxide-[protein] + [thioredoxin]-dithiol</text>
        <dbReference type="Rhea" id="RHEA:14217"/>
        <dbReference type="Rhea" id="RHEA-COMP:10698"/>
        <dbReference type="Rhea" id="RHEA-COMP:10700"/>
        <dbReference type="Rhea" id="RHEA-COMP:12313"/>
        <dbReference type="Rhea" id="RHEA-COMP:12315"/>
        <dbReference type="ChEBI" id="CHEBI:15377"/>
        <dbReference type="ChEBI" id="CHEBI:16044"/>
        <dbReference type="ChEBI" id="CHEBI:29950"/>
        <dbReference type="ChEBI" id="CHEBI:44120"/>
        <dbReference type="ChEBI" id="CHEBI:50058"/>
        <dbReference type="EC" id="1.8.4.11"/>
    </reaction>
</comment>
<gene>
    <name evidence="6" type="ORF">I595_3661</name>
</gene>
<protein>
    <recommendedName>
        <fullName evidence="1">peptide-methionine (S)-S-oxide reductase</fullName>
        <ecNumber evidence="1">1.8.4.11</ecNumber>
    </recommendedName>
</protein>
<feature type="domain" description="Peptide methionine sulphoxide reductase MsrA" evidence="5">
    <location>
        <begin position="4"/>
        <end position="139"/>
    </location>
</feature>
<evidence type="ECO:0000313" key="6">
    <source>
        <dbReference type="EMBL" id="KPM30251.1"/>
    </source>
</evidence>
<dbReference type="InterPro" id="IPR036509">
    <property type="entry name" value="Met_Sox_Rdtase_MsrA_sf"/>
</dbReference>